<dbReference type="SUPFAM" id="SSF81593">
    <property type="entry name" value="Nucleotidyltransferase substrate binding subunit/domain"/>
    <property type="match status" value="1"/>
</dbReference>
<comment type="caution">
    <text evidence="1">The sequence shown here is derived from an EMBL/GenBank/DDBJ whole genome shotgun (WGS) entry which is preliminary data.</text>
</comment>
<evidence type="ECO:0000313" key="1">
    <source>
        <dbReference type="EMBL" id="HIZ21582.1"/>
    </source>
</evidence>
<protein>
    <submittedName>
        <fullName evidence="1">Nucleotidyltransferase substrate binding protein</fullName>
    </submittedName>
</protein>
<dbReference type="AlphaFoldDB" id="A0A9D2DQY9"/>
<dbReference type="Proteomes" id="UP000824041">
    <property type="component" value="Unassembled WGS sequence"/>
</dbReference>
<dbReference type="Gene3D" id="1.20.120.330">
    <property type="entry name" value="Nucleotidyltransferases domain 2"/>
    <property type="match status" value="1"/>
</dbReference>
<sequence length="58" mass="6771">MDEKIWLEMLKARNDMSHIYDGGAAKKLVDVILTKYIPEFLKLQANIQKVYGDILEEM</sequence>
<organism evidence="1 2">
    <name type="scientific">Candidatus Blautia faecigallinarum</name>
    <dbReference type="NCBI Taxonomy" id="2838488"/>
    <lineage>
        <taxon>Bacteria</taxon>
        <taxon>Bacillati</taxon>
        <taxon>Bacillota</taxon>
        <taxon>Clostridia</taxon>
        <taxon>Lachnospirales</taxon>
        <taxon>Lachnospiraceae</taxon>
        <taxon>Blautia</taxon>
    </lineage>
</organism>
<reference evidence="1" key="1">
    <citation type="journal article" date="2021" name="PeerJ">
        <title>Extensive microbial diversity within the chicken gut microbiome revealed by metagenomics and culture.</title>
        <authorList>
            <person name="Gilroy R."/>
            <person name="Ravi A."/>
            <person name="Getino M."/>
            <person name="Pursley I."/>
            <person name="Horton D.L."/>
            <person name="Alikhan N.F."/>
            <person name="Baker D."/>
            <person name="Gharbi K."/>
            <person name="Hall N."/>
            <person name="Watson M."/>
            <person name="Adriaenssens E.M."/>
            <person name="Foster-Nyarko E."/>
            <person name="Jarju S."/>
            <person name="Secka A."/>
            <person name="Antonio M."/>
            <person name="Oren A."/>
            <person name="Chaudhuri R.R."/>
            <person name="La Ragione R."/>
            <person name="Hildebrand F."/>
            <person name="Pallen M.J."/>
        </authorList>
    </citation>
    <scope>NUCLEOTIDE SEQUENCE</scope>
    <source>
        <strain evidence="1">14324</strain>
    </source>
</reference>
<dbReference type="InterPro" id="IPR010235">
    <property type="entry name" value="HepT"/>
</dbReference>
<name>A0A9D2DQY9_9FIRM</name>
<reference evidence="1" key="2">
    <citation type="submission" date="2021-04" db="EMBL/GenBank/DDBJ databases">
        <authorList>
            <person name="Gilroy R."/>
        </authorList>
    </citation>
    <scope>NUCLEOTIDE SEQUENCE</scope>
    <source>
        <strain evidence="1">14324</strain>
    </source>
</reference>
<accession>A0A9D2DQY9</accession>
<dbReference type="Pfam" id="PF08780">
    <property type="entry name" value="NTase_sub_bind"/>
    <property type="match status" value="1"/>
</dbReference>
<dbReference type="EMBL" id="DXBU01000024">
    <property type="protein sequence ID" value="HIZ21582.1"/>
    <property type="molecule type" value="Genomic_DNA"/>
</dbReference>
<evidence type="ECO:0000313" key="2">
    <source>
        <dbReference type="Proteomes" id="UP000824041"/>
    </source>
</evidence>
<gene>
    <name evidence="1" type="ORF">IAA21_02120</name>
</gene>
<proteinExistence type="predicted"/>